<dbReference type="InterPro" id="IPR045501">
    <property type="entry name" value="DUF6490"/>
</dbReference>
<sequence length="178" mass="20176">MPSIRRGRKQTLPISCNKCNTGNKDFTLSLLPYFAYLNLTVSSMSTIYRAYIHNDMPMIVFIVYVYFAYFVLDHCFTAFNKLPPNENSQKKEFLKFTICVLSSSILFGFACQFATFLSLAASLSIFVVVIASSLCLFYVHFFCDDPKTFRASCPNEKTSGKRNKSAKPVSEIALVIEK</sequence>
<gene>
    <name evidence="2" type="ORF">FSB_LOCUS2930</name>
</gene>
<reference evidence="2" key="1">
    <citation type="submission" date="2018-02" db="EMBL/GenBank/DDBJ databases">
        <authorList>
            <person name="Cohen D.B."/>
            <person name="Kent A.D."/>
        </authorList>
    </citation>
    <scope>NUCLEOTIDE SEQUENCE</scope>
</reference>
<keyword evidence="1" id="KW-1133">Transmembrane helix</keyword>
<dbReference type="EMBL" id="OIVN01000141">
    <property type="protein sequence ID" value="SPC75048.1"/>
    <property type="molecule type" value="Genomic_DNA"/>
</dbReference>
<accession>A0A2N9EJV4</accession>
<feature type="transmembrane region" description="Helical" evidence="1">
    <location>
        <begin position="123"/>
        <end position="143"/>
    </location>
</feature>
<protein>
    <submittedName>
        <fullName evidence="2">Uncharacterized protein</fullName>
    </submittedName>
</protein>
<feature type="transmembrane region" description="Helical" evidence="1">
    <location>
        <begin position="30"/>
        <end position="50"/>
    </location>
</feature>
<evidence type="ECO:0000256" key="1">
    <source>
        <dbReference type="SAM" id="Phobius"/>
    </source>
</evidence>
<name>A0A2N9EJV4_FAGSY</name>
<keyword evidence="1" id="KW-0472">Membrane</keyword>
<proteinExistence type="predicted"/>
<feature type="transmembrane region" description="Helical" evidence="1">
    <location>
        <begin position="93"/>
        <end position="117"/>
    </location>
</feature>
<dbReference type="PANTHER" id="PTHR46610:SF20">
    <property type="entry name" value="OS05G0181300 PROTEIN"/>
    <property type="match status" value="1"/>
</dbReference>
<evidence type="ECO:0000313" key="2">
    <source>
        <dbReference type="EMBL" id="SPC75048.1"/>
    </source>
</evidence>
<dbReference type="PANTHER" id="PTHR46610">
    <property type="entry name" value="OS05G0181300 PROTEIN"/>
    <property type="match status" value="1"/>
</dbReference>
<organism evidence="2">
    <name type="scientific">Fagus sylvatica</name>
    <name type="common">Beechnut</name>
    <dbReference type="NCBI Taxonomy" id="28930"/>
    <lineage>
        <taxon>Eukaryota</taxon>
        <taxon>Viridiplantae</taxon>
        <taxon>Streptophyta</taxon>
        <taxon>Embryophyta</taxon>
        <taxon>Tracheophyta</taxon>
        <taxon>Spermatophyta</taxon>
        <taxon>Magnoliopsida</taxon>
        <taxon>eudicotyledons</taxon>
        <taxon>Gunneridae</taxon>
        <taxon>Pentapetalae</taxon>
        <taxon>rosids</taxon>
        <taxon>fabids</taxon>
        <taxon>Fagales</taxon>
        <taxon>Fagaceae</taxon>
        <taxon>Fagus</taxon>
    </lineage>
</organism>
<feature type="transmembrane region" description="Helical" evidence="1">
    <location>
        <begin position="56"/>
        <end position="72"/>
    </location>
</feature>
<keyword evidence="1" id="KW-0812">Transmembrane</keyword>
<dbReference type="AlphaFoldDB" id="A0A2N9EJV4"/>